<organism evidence="2 3">
    <name type="scientific">Peronospora destructor</name>
    <dbReference type="NCBI Taxonomy" id="86335"/>
    <lineage>
        <taxon>Eukaryota</taxon>
        <taxon>Sar</taxon>
        <taxon>Stramenopiles</taxon>
        <taxon>Oomycota</taxon>
        <taxon>Peronosporomycetes</taxon>
        <taxon>Peronosporales</taxon>
        <taxon>Peronosporaceae</taxon>
        <taxon>Peronospora</taxon>
    </lineage>
</organism>
<accession>A0AAV0V0B9</accession>
<sequence>MTLLRNIVTVSFVTLAVFQPGSVNAASCTHDELGTINSVYTKLTKSTACGDLISNSDATSLDYCNSNDCIAELKATVGQLPDCTGDDEIDRKPGVQAILRYCADVTEVMNQSASGSGSDIVSSASSGVLTVGALVAQLSVALYFFTGLL</sequence>
<evidence type="ECO:0008006" key="4">
    <source>
        <dbReference type="Google" id="ProtNLM"/>
    </source>
</evidence>
<feature type="signal peptide" evidence="1">
    <location>
        <begin position="1"/>
        <end position="25"/>
    </location>
</feature>
<comment type="caution">
    <text evidence="2">The sequence shown here is derived from an EMBL/GenBank/DDBJ whole genome shotgun (WGS) entry which is preliminary data.</text>
</comment>
<evidence type="ECO:0000313" key="2">
    <source>
        <dbReference type="EMBL" id="CAI5742651.1"/>
    </source>
</evidence>
<reference evidence="2" key="1">
    <citation type="submission" date="2022-12" db="EMBL/GenBank/DDBJ databases">
        <authorList>
            <person name="Webb A."/>
        </authorList>
    </citation>
    <scope>NUCLEOTIDE SEQUENCE</scope>
    <source>
        <strain evidence="2">Pd1</strain>
    </source>
</reference>
<evidence type="ECO:0000313" key="3">
    <source>
        <dbReference type="Proteomes" id="UP001162029"/>
    </source>
</evidence>
<dbReference type="Proteomes" id="UP001162029">
    <property type="component" value="Unassembled WGS sequence"/>
</dbReference>
<keyword evidence="3" id="KW-1185">Reference proteome</keyword>
<dbReference type="EMBL" id="CANTFM010001739">
    <property type="protein sequence ID" value="CAI5742651.1"/>
    <property type="molecule type" value="Genomic_DNA"/>
</dbReference>
<keyword evidence="1" id="KW-0732">Signal</keyword>
<name>A0AAV0V0B9_9STRA</name>
<dbReference type="SMART" id="SM01187">
    <property type="entry name" value="Elicitin"/>
    <property type="match status" value="1"/>
</dbReference>
<dbReference type="GO" id="GO:0005576">
    <property type="term" value="C:extracellular region"/>
    <property type="evidence" value="ECO:0007669"/>
    <property type="project" value="InterPro"/>
</dbReference>
<gene>
    <name evidence="2" type="ORF">PDE001_LOCUS8355</name>
</gene>
<feature type="chain" id="PRO_5043886127" description="Elicitin-like protein" evidence="1">
    <location>
        <begin position="26"/>
        <end position="149"/>
    </location>
</feature>
<dbReference type="AlphaFoldDB" id="A0AAV0V0B9"/>
<protein>
    <recommendedName>
        <fullName evidence="4">Elicitin-like protein</fullName>
    </recommendedName>
</protein>
<dbReference type="InterPro" id="IPR002200">
    <property type="entry name" value="Elicitin"/>
</dbReference>
<proteinExistence type="predicted"/>
<evidence type="ECO:0000256" key="1">
    <source>
        <dbReference type="SAM" id="SignalP"/>
    </source>
</evidence>